<evidence type="ECO:0000256" key="3">
    <source>
        <dbReference type="ARBA" id="ARBA00022603"/>
    </source>
</evidence>
<feature type="domain" description="DNA methylase N-4/N-6" evidence="6">
    <location>
        <begin position="499"/>
        <end position="637"/>
    </location>
</feature>
<keyword evidence="4 7" id="KW-0808">Transferase</keyword>
<dbReference type="GO" id="GO:0008170">
    <property type="term" value="F:N-methyltransferase activity"/>
    <property type="evidence" value="ECO:0007669"/>
    <property type="project" value="InterPro"/>
</dbReference>
<dbReference type="AlphaFoldDB" id="A0A5D0R4T3"/>
<evidence type="ECO:0000256" key="5">
    <source>
        <dbReference type="ARBA" id="ARBA00047942"/>
    </source>
</evidence>
<comment type="similarity">
    <text evidence="1">Belongs to the N(4)/N(6)-methyltransferase family.</text>
</comment>
<reference evidence="7 8" key="1">
    <citation type="submission" date="2019-08" db="EMBL/GenBank/DDBJ databases">
        <title>Identification of a novel species of the genus Boseongicola.</title>
        <authorList>
            <person name="Zhang X.-Q."/>
        </authorList>
    </citation>
    <scope>NUCLEOTIDE SEQUENCE [LARGE SCALE GENOMIC DNA]</scope>
    <source>
        <strain evidence="7 8">HY14</strain>
    </source>
</reference>
<dbReference type="GO" id="GO:0032259">
    <property type="term" value="P:methylation"/>
    <property type="evidence" value="ECO:0007669"/>
    <property type="project" value="UniProtKB-KW"/>
</dbReference>
<organism evidence="7 8">
    <name type="scientific">Maritimibacter fusiformis</name>
    <dbReference type="NCBI Taxonomy" id="2603819"/>
    <lineage>
        <taxon>Bacteria</taxon>
        <taxon>Pseudomonadati</taxon>
        <taxon>Pseudomonadota</taxon>
        <taxon>Alphaproteobacteria</taxon>
        <taxon>Rhodobacterales</taxon>
        <taxon>Roseobacteraceae</taxon>
        <taxon>Maritimibacter</taxon>
    </lineage>
</organism>
<dbReference type="Proteomes" id="UP000322080">
    <property type="component" value="Unassembled WGS sequence"/>
</dbReference>
<keyword evidence="3 7" id="KW-0489">Methyltransferase</keyword>
<dbReference type="EMBL" id="VSIY01000017">
    <property type="protein sequence ID" value="TYB76527.1"/>
    <property type="molecule type" value="Genomic_DNA"/>
</dbReference>
<evidence type="ECO:0000256" key="4">
    <source>
        <dbReference type="ARBA" id="ARBA00022679"/>
    </source>
</evidence>
<evidence type="ECO:0000259" key="6">
    <source>
        <dbReference type="Pfam" id="PF01555"/>
    </source>
</evidence>
<dbReference type="GO" id="GO:0009007">
    <property type="term" value="F:site-specific DNA-methyltransferase (adenine-specific) activity"/>
    <property type="evidence" value="ECO:0007669"/>
    <property type="project" value="UniProtKB-EC"/>
</dbReference>
<accession>A0A5D0R4T3</accession>
<gene>
    <name evidence="7" type="ORF">FVF75_17220</name>
</gene>
<dbReference type="InterPro" id="IPR002052">
    <property type="entry name" value="DNA_methylase_N6_adenine_CS"/>
</dbReference>
<dbReference type="Gene3D" id="3.40.50.150">
    <property type="entry name" value="Vaccinia Virus protein VP39"/>
    <property type="match status" value="2"/>
</dbReference>
<proteinExistence type="inferred from homology"/>
<dbReference type="RefSeq" id="WP_148380027.1">
    <property type="nucleotide sequence ID" value="NZ_VSIY01000017.1"/>
</dbReference>
<keyword evidence="8" id="KW-1185">Reference proteome</keyword>
<feature type="domain" description="DNA methylase N-4/N-6" evidence="6">
    <location>
        <begin position="109"/>
        <end position="162"/>
    </location>
</feature>
<sequence length="927" mass="106062">MTEQLKMDGGKNGGPVECLGMTFPNDDARREHFLKLLAEKLNEPEFRSIAGFPDADDASILELSDPPYYTACPNPFVEQFIQTVGRPHSTDEDYSSLPFIADVKEGKNDPIYNAHSYHTKVPHKAVMRYLLHYTKPGDLILDAFCGTGMTGVAAQLCGDRSVLQSMGYQVLDDGTVLEQQDEDGQKKWRPVSQLGARNAILCDLSPAATFIASNYNKPLDRNEFTRASNKLLAKVNNELGWMYETSHGDNGPKGKINYVVWSDVFLCPECSEEMVFWDVAVDREIGKIHDKFNCPHCSSELDKRSVERAWLSSLDPHTDEPIRQPKQAPVLINYSVGTRRFEKVPDANDFENFRKIEEYELSYWVPVDEVQDGDKTGEPKRLGITRAHHFYSKSSLAWLAALRSHAGRLDHRFLVTYSMLNTLSKMYRYVVKKPDYKGQGGGILSGTLYIPSLNRGLSVTSSFKRGASRLSAIFDERRPRSSIITTESAGALRAPDNSVDYIFIDPPFGANIMYSELNFLWEAWLKVRTSPEEEAIENRSQGKNLDAYRSLMIKCFREAFRVLKPGRWMTVEFSNTKASVWNAIQSALQEAGFVVANVAALDKKQGSFNAINNKTSVKQDLVISAYKPSEDLERKFDAGENGEKTAWDFVESHLRHLPVFKAQNGLMEFVTERDPRILFDRMVAWFVRHNETIPLSSQEFQEGVRQRFYERDGMFFLADQVAEYDRKRSKYEQPPQIEMFVSDERSAIDWISDFLRKRPSTYQEIHPEFMAQLGAGWKKHEEKPELSALLEDNFLRFDGNGDVPSQIHSYLSTNFKDLRGLEKEDPRLKAKAKDRWYVPDPNKAKDLEQKRERSLLKEFEAYKTANKRQLKESRLEVLRAGFKTAWAAKDYNTIIGIAEKLPDETLQEDEKLLLWYDQALTRTEADA</sequence>
<name>A0A5D0R4T3_9RHOB</name>
<dbReference type="EC" id="2.1.1.72" evidence="2"/>
<comment type="caution">
    <text evidence="7">The sequence shown here is derived from an EMBL/GenBank/DDBJ whole genome shotgun (WGS) entry which is preliminary data.</text>
</comment>
<dbReference type="GO" id="GO:0003677">
    <property type="term" value="F:DNA binding"/>
    <property type="evidence" value="ECO:0007669"/>
    <property type="project" value="InterPro"/>
</dbReference>
<comment type="catalytic activity">
    <reaction evidence="5">
        <text>a 2'-deoxyadenosine in DNA + S-adenosyl-L-methionine = an N(6)-methyl-2'-deoxyadenosine in DNA + S-adenosyl-L-homocysteine + H(+)</text>
        <dbReference type="Rhea" id="RHEA:15197"/>
        <dbReference type="Rhea" id="RHEA-COMP:12418"/>
        <dbReference type="Rhea" id="RHEA-COMP:12419"/>
        <dbReference type="ChEBI" id="CHEBI:15378"/>
        <dbReference type="ChEBI" id="CHEBI:57856"/>
        <dbReference type="ChEBI" id="CHEBI:59789"/>
        <dbReference type="ChEBI" id="CHEBI:90615"/>
        <dbReference type="ChEBI" id="CHEBI:90616"/>
        <dbReference type="EC" id="2.1.1.72"/>
    </reaction>
</comment>
<dbReference type="InterPro" id="IPR029063">
    <property type="entry name" value="SAM-dependent_MTases_sf"/>
</dbReference>
<dbReference type="Pfam" id="PF01555">
    <property type="entry name" value="N6_N4_Mtase"/>
    <property type="match status" value="2"/>
</dbReference>
<protein>
    <recommendedName>
        <fullName evidence="2">site-specific DNA-methyltransferase (adenine-specific)</fullName>
        <ecNumber evidence="2">2.1.1.72</ecNumber>
    </recommendedName>
</protein>
<dbReference type="PROSITE" id="PS00092">
    <property type="entry name" value="N6_MTASE"/>
    <property type="match status" value="1"/>
</dbReference>
<evidence type="ECO:0000313" key="7">
    <source>
        <dbReference type="EMBL" id="TYB76527.1"/>
    </source>
</evidence>
<evidence type="ECO:0000256" key="1">
    <source>
        <dbReference type="ARBA" id="ARBA00006594"/>
    </source>
</evidence>
<evidence type="ECO:0000313" key="8">
    <source>
        <dbReference type="Proteomes" id="UP000322080"/>
    </source>
</evidence>
<dbReference type="InterPro" id="IPR002941">
    <property type="entry name" value="DNA_methylase_N4/N6"/>
</dbReference>
<dbReference type="SUPFAM" id="SSF53335">
    <property type="entry name" value="S-adenosyl-L-methionine-dependent methyltransferases"/>
    <property type="match status" value="2"/>
</dbReference>
<evidence type="ECO:0000256" key="2">
    <source>
        <dbReference type="ARBA" id="ARBA00011900"/>
    </source>
</evidence>